<dbReference type="Pfam" id="PF08868">
    <property type="entry name" value="YugN"/>
    <property type="match status" value="1"/>
</dbReference>
<dbReference type="SUPFAM" id="SSF160755">
    <property type="entry name" value="YugN-like"/>
    <property type="match status" value="1"/>
</dbReference>
<dbReference type="EMBL" id="JBBPCC010000001">
    <property type="protein sequence ID" value="MEK8126974.1"/>
    <property type="molecule type" value="Genomic_DNA"/>
</dbReference>
<sequence length="136" mass="15418">MPLESKLVGVEEPFDKAISVLQPLEFALGGNWDYEHGCFDRYLDEGHKVWLRIPFEVTHGLLEGEHGGTGTVIQLGSPFVLKHLYNEGLDAEAQIRVVGALIDQFQEPVDKDAPVEDKWIDQARSLLQEVENRWVH</sequence>
<dbReference type="Proteomes" id="UP001469365">
    <property type="component" value="Unassembled WGS sequence"/>
</dbReference>
<dbReference type="InterPro" id="IPR014967">
    <property type="entry name" value="Uncharacterised_YugN-like"/>
</dbReference>
<evidence type="ECO:0000313" key="1">
    <source>
        <dbReference type="EMBL" id="MEK8126974.1"/>
    </source>
</evidence>
<keyword evidence="2" id="KW-1185">Reference proteome</keyword>
<comment type="caution">
    <text evidence="1">The sequence shown here is derived from an EMBL/GenBank/DDBJ whole genome shotgun (WGS) entry which is preliminary data.</text>
</comment>
<name>A0ABU9DDV9_9BACL</name>
<evidence type="ECO:0000313" key="2">
    <source>
        <dbReference type="Proteomes" id="UP001469365"/>
    </source>
</evidence>
<protein>
    <submittedName>
        <fullName evidence="1">YugN family protein</fullName>
    </submittedName>
</protein>
<proteinExistence type="predicted"/>
<dbReference type="Gene3D" id="3.30.310.100">
    <property type="entry name" value="YugN-like"/>
    <property type="match status" value="1"/>
</dbReference>
<reference evidence="1 2" key="1">
    <citation type="submission" date="2024-04" db="EMBL/GenBank/DDBJ databases">
        <title>draft genome sequnece of Paenibacillus filicis.</title>
        <authorList>
            <person name="Kim D.-U."/>
        </authorList>
    </citation>
    <scope>NUCLEOTIDE SEQUENCE [LARGE SCALE GENOMIC DNA]</scope>
    <source>
        <strain evidence="1 2">KACC14197</strain>
    </source>
</reference>
<dbReference type="InterPro" id="IPR036491">
    <property type="entry name" value="YugN-like_sf"/>
</dbReference>
<accession>A0ABU9DDV9</accession>
<gene>
    <name evidence="1" type="ORF">WMW72_03525</name>
</gene>
<dbReference type="RefSeq" id="WP_341414014.1">
    <property type="nucleotide sequence ID" value="NZ_JBBPCC010000001.1"/>
</dbReference>
<organism evidence="1 2">
    <name type="scientific">Paenibacillus filicis</name>
    <dbReference type="NCBI Taxonomy" id="669464"/>
    <lineage>
        <taxon>Bacteria</taxon>
        <taxon>Bacillati</taxon>
        <taxon>Bacillota</taxon>
        <taxon>Bacilli</taxon>
        <taxon>Bacillales</taxon>
        <taxon>Paenibacillaceae</taxon>
        <taxon>Paenibacillus</taxon>
    </lineage>
</organism>